<dbReference type="CDD" id="cd01309">
    <property type="entry name" value="Met_dep_hydrolase_C"/>
    <property type="match status" value="1"/>
</dbReference>
<feature type="coiled-coil region" evidence="1">
    <location>
        <begin position="755"/>
        <end position="782"/>
    </location>
</feature>
<accession>A0A432WWE0</accession>
<dbReference type="Gene3D" id="2.30.40.10">
    <property type="entry name" value="Urease, subunit C, domain 1"/>
    <property type="match status" value="1"/>
</dbReference>
<feature type="domain" description="Amidohydrolase-related" evidence="4">
    <location>
        <begin position="349"/>
        <end position="437"/>
    </location>
</feature>
<feature type="domain" description="Amidohydrolase-related" evidence="4">
    <location>
        <begin position="876"/>
        <end position="958"/>
    </location>
</feature>
<dbReference type="AlphaFoldDB" id="A0A432WWE0"/>
<dbReference type="Proteomes" id="UP000286934">
    <property type="component" value="Unassembled WGS sequence"/>
</dbReference>
<feature type="signal peptide" evidence="3">
    <location>
        <begin position="1"/>
        <end position="28"/>
    </location>
</feature>
<evidence type="ECO:0000259" key="4">
    <source>
        <dbReference type="Pfam" id="PF01979"/>
    </source>
</evidence>
<feature type="chain" id="PRO_5019346227" evidence="3">
    <location>
        <begin position="29"/>
        <end position="1043"/>
    </location>
</feature>
<dbReference type="GO" id="GO:0016810">
    <property type="term" value="F:hydrolase activity, acting on carbon-nitrogen (but not peptide) bonds"/>
    <property type="evidence" value="ECO:0007669"/>
    <property type="project" value="InterPro"/>
</dbReference>
<dbReference type="SUPFAM" id="SSF51556">
    <property type="entry name" value="Metallo-dependent hydrolases"/>
    <property type="match status" value="1"/>
</dbReference>
<keyword evidence="3" id="KW-0732">Signal</keyword>
<evidence type="ECO:0000313" key="5">
    <source>
        <dbReference type="EMBL" id="RUO38085.1"/>
    </source>
</evidence>
<name>A0A432WWE0_9GAMM</name>
<keyword evidence="5" id="KW-0378">Hydrolase</keyword>
<dbReference type="InterPro" id="IPR011059">
    <property type="entry name" value="Metal-dep_hydrolase_composite"/>
</dbReference>
<gene>
    <name evidence="5" type="ORF">CWE13_00040</name>
</gene>
<dbReference type="PANTHER" id="PTHR43135">
    <property type="entry name" value="ALPHA-D-RIBOSE 1-METHYLPHOSPHONATE 5-TRIPHOSPHATE DIPHOSPHATASE"/>
    <property type="match status" value="1"/>
</dbReference>
<dbReference type="InterPro" id="IPR006680">
    <property type="entry name" value="Amidohydro-rel"/>
</dbReference>
<evidence type="ECO:0000256" key="1">
    <source>
        <dbReference type="SAM" id="Coils"/>
    </source>
</evidence>
<dbReference type="InterPro" id="IPR051781">
    <property type="entry name" value="Metallo-dep_Hydrolase"/>
</dbReference>
<dbReference type="SUPFAM" id="SSF51338">
    <property type="entry name" value="Composite domain of metallo-dependent hydrolases"/>
    <property type="match status" value="2"/>
</dbReference>
<reference evidence="6" key="1">
    <citation type="journal article" date="2018" name="Front. Microbiol.">
        <title>Genome-Based Analysis Reveals the Taxonomy and Diversity of the Family Idiomarinaceae.</title>
        <authorList>
            <person name="Liu Y."/>
            <person name="Lai Q."/>
            <person name="Shao Z."/>
        </authorList>
    </citation>
    <scope>NUCLEOTIDE SEQUENCE [LARGE SCALE GENOMIC DNA]</scope>
    <source>
        <strain evidence="6">AIS</strain>
    </source>
</reference>
<protein>
    <submittedName>
        <fullName evidence="5">Amidohydrolase</fullName>
    </submittedName>
</protein>
<dbReference type="Pfam" id="PF01979">
    <property type="entry name" value="Amidohydro_1"/>
    <property type="match status" value="2"/>
</dbReference>
<dbReference type="OrthoDB" id="9766983at2"/>
<feature type="region of interest" description="Disordered" evidence="2">
    <location>
        <begin position="110"/>
        <end position="135"/>
    </location>
</feature>
<keyword evidence="1" id="KW-0175">Coiled coil</keyword>
<dbReference type="EMBL" id="PIPP01000001">
    <property type="protein sequence ID" value="RUO38085.1"/>
    <property type="molecule type" value="Genomic_DNA"/>
</dbReference>
<dbReference type="RefSeq" id="WP_126805310.1">
    <property type="nucleotide sequence ID" value="NZ_PIPP01000001.1"/>
</dbReference>
<dbReference type="Gene3D" id="3.20.20.140">
    <property type="entry name" value="Metal-dependent hydrolases"/>
    <property type="match status" value="2"/>
</dbReference>
<keyword evidence="6" id="KW-1185">Reference proteome</keyword>
<feature type="compositionally biased region" description="Polar residues" evidence="2">
    <location>
        <begin position="123"/>
        <end position="135"/>
    </location>
</feature>
<organism evidence="5 6">
    <name type="scientific">Aliidiomarina shirensis</name>
    <dbReference type="NCBI Taxonomy" id="1048642"/>
    <lineage>
        <taxon>Bacteria</taxon>
        <taxon>Pseudomonadati</taxon>
        <taxon>Pseudomonadota</taxon>
        <taxon>Gammaproteobacteria</taxon>
        <taxon>Alteromonadales</taxon>
        <taxon>Idiomarinaceae</taxon>
        <taxon>Aliidiomarina</taxon>
    </lineage>
</organism>
<dbReference type="PANTHER" id="PTHR43135:SF3">
    <property type="entry name" value="ALPHA-D-RIBOSE 1-METHYLPHOSPHONATE 5-TRIPHOSPHATE DIPHOSPHATASE"/>
    <property type="match status" value="1"/>
</dbReference>
<sequence>MKQLPIKRTAVLVGSGLLAAGLTWTSVADQTTPVQGLYQHNPNLIAFTNATLVTEPGKRLENATLVMENGIIRSIERNNRAPNGARVIDASGYTLYPGFVDPYSNYGVEQPAGSAPRGRSGTPIYSNERQGGNASNSAIHAERTWVDTFQPNADQAKSYVAQGFTTVQSARLDGIFRGRATTVSLADTIANNAIYQANAQHFGSFNKGSSTQQYPASLMGSIALVRQTLSDSRWYAEAAGLQASNGQVEFNAALEALKGLNEQGLVFQADDEQSLLRAHRVLNGFEVPVTYVGSGFEYARLNDIKATSARLILPLNFPAAPELGEQYAELDVSLADLRHWERAPSNPAALAEAGIEFAFTLHGMDKKADFWPNIRKAVARGLSDEQALAALTTIPASIAGVANQSGKLAAGYRGDIVVSRGDLFADGEIVSVWLQGKETKLKSMHPVDFAGEWQLQALGTEFTLKVSGNGRMQADLSAGDASVRVANLNQADEQLRFSANLNDLGMPGVYRFALSQSSLNSLQGTVQDASGQTHPLMAQAAVEETEAESETARTDTPAEELIGQLTYPNVAFGRASQPEQQNLHIRNATVWTADDQGVLENADIIVRNGLIHRVGRELSTPRGYTVIDASGMHITPGIIDEHSHIAISQGVNEGTEAITAEVRIGDVVNPDDIHIYRSLAGGATVAHLLHGSANPIGGQGQTIKLRWGENSEGLKFRETPPTIKFALGENVKQSNWGGANTIRYPQTRMGVAQIMQDVFQQAREYEQAKADYENLSRAEKRRTAPPRVDYRLESVLQVINSERHTHVHSYVASEVLALMDVVEQQGFKIHTFTHILEGYKVAKEIAEHGARASSFADWWAFKIEAFDAIPHNMCLMMEQGVLTSINSDSNDLQRRLNTEAAKSVRYCGMSESDALKMITLYPAMQLEIDEYVGSITVGKHADLVIWNAHPLSAYAQVQETWIEGRKYFDREADLAAREAVDSERQALIQKVLGAGPEAYRGARNGYRQQQPTWHCEDNHDVWLDWFGDHHHGHSHSHELGGAQ</sequence>
<evidence type="ECO:0000256" key="3">
    <source>
        <dbReference type="SAM" id="SignalP"/>
    </source>
</evidence>
<comment type="caution">
    <text evidence="5">The sequence shown here is derived from an EMBL/GenBank/DDBJ whole genome shotgun (WGS) entry which is preliminary data.</text>
</comment>
<evidence type="ECO:0000256" key="2">
    <source>
        <dbReference type="SAM" id="MobiDB-lite"/>
    </source>
</evidence>
<proteinExistence type="predicted"/>
<evidence type="ECO:0000313" key="6">
    <source>
        <dbReference type="Proteomes" id="UP000286934"/>
    </source>
</evidence>
<dbReference type="InterPro" id="IPR032466">
    <property type="entry name" value="Metal_Hydrolase"/>
</dbReference>